<keyword evidence="7" id="KW-1053">Target membrane</keyword>
<dbReference type="GO" id="GO:0006887">
    <property type="term" value="P:exocytosis"/>
    <property type="evidence" value="ECO:0007669"/>
    <property type="project" value="UniProtKB-KW"/>
</dbReference>
<evidence type="ECO:0000256" key="4">
    <source>
        <dbReference type="ARBA" id="ARBA00022737"/>
    </source>
</evidence>
<dbReference type="PROSITE" id="PS50088">
    <property type="entry name" value="ANK_REPEAT"/>
    <property type="match status" value="3"/>
</dbReference>
<dbReference type="PRINTS" id="PR01415">
    <property type="entry name" value="ANKYRIN"/>
</dbReference>
<dbReference type="GO" id="GO:0044218">
    <property type="term" value="C:other organism cell membrane"/>
    <property type="evidence" value="ECO:0007669"/>
    <property type="project" value="UniProtKB-KW"/>
</dbReference>
<dbReference type="PANTHER" id="PTHR24171:SF8">
    <property type="entry name" value="BRCA1-ASSOCIATED RING DOMAIN PROTEIN 1"/>
    <property type="match status" value="1"/>
</dbReference>
<evidence type="ECO:0000256" key="7">
    <source>
        <dbReference type="ARBA" id="ARBA00023298"/>
    </source>
</evidence>
<dbReference type="Proteomes" id="UP000192247">
    <property type="component" value="Unassembled WGS sequence"/>
</dbReference>
<evidence type="ECO:0000256" key="1">
    <source>
        <dbReference type="ARBA" id="ARBA00004175"/>
    </source>
</evidence>
<proteinExistence type="predicted"/>
<feature type="domain" description="BRCT" evidence="9">
    <location>
        <begin position="305"/>
        <end position="400"/>
    </location>
</feature>
<keyword evidence="7" id="KW-0472">Membrane</keyword>
<dbReference type="InterPro" id="IPR002110">
    <property type="entry name" value="Ankyrin_rpt"/>
</dbReference>
<accession>A0A1V9X4L3</accession>
<dbReference type="PROSITE" id="PS50172">
    <property type="entry name" value="BRCT"/>
    <property type="match status" value="1"/>
</dbReference>
<dbReference type="SMART" id="SM00292">
    <property type="entry name" value="BRCT"/>
    <property type="match status" value="2"/>
</dbReference>
<feature type="repeat" description="ANK" evidence="8">
    <location>
        <begin position="237"/>
        <end position="265"/>
    </location>
</feature>
<evidence type="ECO:0000313" key="10">
    <source>
        <dbReference type="EMBL" id="OQR68549.1"/>
    </source>
</evidence>
<dbReference type="CDD" id="cd17734">
    <property type="entry name" value="BRCT_Bard1_rpt1"/>
    <property type="match status" value="1"/>
</dbReference>
<reference evidence="10 11" key="1">
    <citation type="journal article" date="2017" name="Gigascience">
        <title>Draft genome of the honey bee ectoparasitic mite, Tropilaelaps mercedesae, is shaped by the parasitic life history.</title>
        <authorList>
            <person name="Dong X."/>
            <person name="Armstrong S.D."/>
            <person name="Xia D."/>
            <person name="Makepeace B.L."/>
            <person name="Darby A.C."/>
            <person name="Kadowaki T."/>
        </authorList>
    </citation>
    <scope>NUCLEOTIDE SEQUENCE [LARGE SCALE GENOMIC DNA]</scope>
    <source>
        <strain evidence="10">Wuxi-XJTLU</strain>
    </source>
</reference>
<dbReference type="AlphaFoldDB" id="A0A1V9X4L3"/>
<feature type="repeat" description="ANK" evidence="8">
    <location>
        <begin position="167"/>
        <end position="199"/>
    </location>
</feature>
<dbReference type="PROSITE" id="PS50297">
    <property type="entry name" value="ANK_REP_REGION"/>
    <property type="match status" value="3"/>
</dbReference>
<dbReference type="EMBL" id="MNPL01024392">
    <property type="protein sequence ID" value="OQR68549.1"/>
    <property type="molecule type" value="Genomic_DNA"/>
</dbReference>
<dbReference type="InterPro" id="IPR001357">
    <property type="entry name" value="BRCT_dom"/>
</dbReference>
<dbReference type="Pfam" id="PF00023">
    <property type="entry name" value="Ank"/>
    <property type="match status" value="1"/>
</dbReference>
<gene>
    <name evidence="10" type="ORF">BIW11_12842</name>
</gene>
<dbReference type="PANTHER" id="PTHR24171">
    <property type="entry name" value="ANKYRIN REPEAT DOMAIN-CONTAINING PROTEIN 39-RELATED"/>
    <property type="match status" value="1"/>
</dbReference>
<evidence type="ECO:0000256" key="3">
    <source>
        <dbReference type="ARBA" id="ARBA00022537"/>
    </source>
</evidence>
<evidence type="ECO:0000256" key="5">
    <source>
        <dbReference type="ARBA" id="ARBA00023028"/>
    </source>
</evidence>
<dbReference type="Gene3D" id="1.25.40.20">
    <property type="entry name" value="Ankyrin repeat-containing domain"/>
    <property type="match status" value="1"/>
</dbReference>
<dbReference type="OrthoDB" id="2384350at2759"/>
<comment type="subcellular location">
    <subcellularLocation>
        <location evidence="1">Target cell membrane</location>
    </subcellularLocation>
</comment>
<dbReference type="SMART" id="SM00248">
    <property type="entry name" value="ANK"/>
    <property type="match status" value="3"/>
</dbReference>
<keyword evidence="3" id="KW-1052">Target cell membrane</keyword>
<evidence type="ECO:0000259" key="9">
    <source>
        <dbReference type="PROSITE" id="PS50172"/>
    </source>
</evidence>
<dbReference type="InParanoid" id="A0A1V9X4L3"/>
<keyword evidence="5" id="KW-0638">Presynaptic neurotoxin</keyword>
<dbReference type="Pfam" id="PF12796">
    <property type="entry name" value="Ank_2"/>
    <property type="match status" value="1"/>
</dbReference>
<comment type="caution">
    <text evidence="10">The sequence shown here is derived from an EMBL/GenBank/DDBJ whole genome shotgun (WGS) entry which is preliminary data.</text>
</comment>
<dbReference type="InterPro" id="IPR036420">
    <property type="entry name" value="BRCT_dom_sf"/>
</dbReference>
<dbReference type="GO" id="GO:0004842">
    <property type="term" value="F:ubiquitin-protein transferase activity"/>
    <property type="evidence" value="ECO:0007669"/>
    <property type="project" value="TreeGrafter"/>
</dbReference>
<dbReference type="GO" id="GO:0031436">
    <property type="term" value="C:BRCA1-BARD1 complex"/>
    <property type="evidence" value="ECO:0007669"/>
    <property type="project" value="TreeGrafter"/>
</dbReference>
<sequence>MLSRPCSYSLPAIGKLSDLVRELEAYLGCSSCGFILREPYVSTECMHVACKQCFINMVCPVCQRENKETDLVPESRLSEVLGTCRQLKQAVETSEQQTCLGGGPLCASRQENASNRQNTNVPFKDHTNSSMVDCEQSVLQNTNMSKADSKRSNASSVNLKLNKKNRLGETPLHVACKKGNLERVKELLTQGATPNTQDNAGWSPLHEVAQTGNVDIARLLIENGAKINVSSECRTLPLHDAVQAGHPAVISLLLEYGADPQQPNGEGHSALDLAVYSDAIKGVLVDFMANPRLAPPPAVSLATTNALPSLAGPPVLMSSSLKGTAVQDFTNCAALIGAEVTFKFHQRVTHLVVATDETGNTQRTLKFLQCVAAGCWIVSAEWVQKCLAAGGRVDETPFEVAGCRQFPGNGAPKQARETRRNGSPGLLTGFSIYFAPVGGQLVPSMEELAMMCELAGAVVLKREPRAPTGVRVTSPYLRPGSLLEAHSSFAVGTPVAVIEAGVLWLTRDWVIDSISQFQLNDILL</sequence>
<dbReference type="SUPFAM" id="SSF52113">
    <property type="entry name" value="BRCT domain"/>
    <property type="match status" value="1"/>
</dbReference>
<dbReference type="Gene3D" id="3.40.50.10190">
    <property type="entry name" value="BRCT domain"/>
    <property type="match status" value="2"/>
</dbReference>
<keyword evidence="2" id="KW-0268">Exocytosis</keyword>
<evidence type="ECO:0000256" key="8">
    <source>
        <dbReference type="PROSITE-ProRule" id="PRU00023"/>
    </source>
</evidence>
<keyword evidence="11" id="KW-1185">Reference proteome</keyword>
<organism evidence="10 11">
    <name type="scientific">Tropilaelaps mercedesae</name>
    <dbReference type="NCBI Taxonomy" id="418985"/>
    <lineage>
        <taxon>Eukaryota</taxon>
        <taxon>Metazoa</taxon>
        <taxon>Ecdysozoa</taxon>
        <taxon>Arthropoda</taxon>
        <taxon>Chelicerata</taxon>
        <taxon>Arachnida</taxon>
        <taxon>Acari</taxon>
        <taxon>Parasitiformes</taxon>
        <taxon>Mesostigmata</taxon>
        <taxon>Gamasina</taxon>
        <taxon>Dermanyssoidea</taxon>
        <taxon>Laelapidae</taxon>
        <taxon>Tropilaelaps</taxon>
    </lineage>
</organism>
<evidence type="ECO:0000256" key="2">
    <source>
        <dbReference type="ARBA" id="ARBA00022483"/>
    </source>
</evidence>
<dbReference type="Gene3D" id="3.30.40.10">
    <property type="entry name" value="Zinc/RING finger domain, C3HC4 (zinc finger)"/>
    <property type="match status" value="1"/>
</dbReference>
<dbReference type="Pfam" id="PF00533">
    <property type="entry name" value="BRCT"/>
    <property type="match status" value="1"/>
</dbReference>
<keyword evidence="4" id="KW-0677">Repeat</keyword>
<dbReference type="SUPFAM" id="SSF48403">
    <property type="entry name" value="Ankyrin repeat"/>
    <property type="match status" value="1"/>
</dbReference>
<dbReference type="STRING" id="418985.A0A1V9X4L3"/>
<dbReference type="SUPFAM" id="SSF57850">
    <property type="entry name" value="RING/U-box"/>
    <property type="match status" value="1"/>
</dbReference>
<dbReference type="GO" id="GO:0044231">
    <property type="term" value="C:host cell presynaptic membrane"/>
    <property type="evidence" value="ECO:0007669"/>
    <property type="project" value="UniProtKB-KW"/>
</dbReference>
<evidence type="ECO:0000256" key="6">
    <source>
        <dbReference type="ARBA" id="ARBA00023043"/>
    </source>
</evidence>
<name>A0A1V9X4L3_9ACAR</name>
<keyword evidence="6 8" id="KW-0040">ANK repeat</keyword>
<dbReference type="InterPro" id="IPR036770">
    <property type="entry name" value="Ankyrin_rpt-contain_sf"/>
</dbReference>
<keyword evidence="5" id="KW-0528">Neurotoxin</keyword>
<evidence type="ECO:0000313" key="11">
    <source>
        <dbReference type="Proteomes" id="UP000192247"/>
    </source>
</evidence>
<dbReference type="GO" id="GO:0070531">
    <property type="term" value="C:BRCA1-A complex"/>
    <property type="evidence" value="ECO:0007669"/>
    <property type="project" value="TreeGrafter"/>
</dbReference>
<dbReference type="GO" id="GO:0085020">
    <property type="term" value="P:protein K6-linked ubiquitination"/>
    <property type="evidence" value="ECO:0007669"/>
    <property type="project" value="TreeGrafter"/>
</dbReference>
<feature type="repeat" description="ANK" evidence="8">
    <location>
        <begin position="200"/>
        <end position="232"/>
    </location>
</feature>
<dbReference type="InterPro" id="IPR013083">
    <property type="entry name" value="Znf_RING/FYVE/PHD"/>
</dbReference>
<protein>
    <submittedName>
        <fullName evidence="10">BRCA1-associated RING domain protein 1-like</fullName>
    </submittedName>
</protein>
<keyword evidence="5" id="KW-0800">Toxin</keyword>